<dbReference type="AlphaFoldDB" id="A0A7S4AHL9"/>
<dbReference type="EMBL" id="HBIX01011038">
    <property type="protein sequence ID" value="CAE0715563.1"/>
    <property type="molecule type" value="Transcribed_RNA"/>
</dbReference>
<dbReference type="PRINTS" id="PR00385">
    <property type="entry name" value="P450"/>
</dbReference>
<dbReference type="SUPFAM" id="SSF48264">
    <property type="entry name" value="Cytochrome P450"/>
    <property type="match status" value="1"/>
</dbReference>
<dbReference type="PRINTS" id="PR00463">
    <property type="entry name" value="EP450I"/>
</dbReference>
<evidence type="ECO:0000256" key="3">
    <source>
        <dbReference type="ARBA" id="ARBA00022723"/>
    </source>
</evidence>
<organism evidence="8">
    <name type="scientific">Pseudo-nitzschia australis</name>
    <dbReference type="NCBI Taxonomy" id="44445"/>
    <lineage>
        <taxon>Eukaryota</taxon>
        <taxon>Sar</taxon>
        <taxon>Stramenopiles</taxon>
        <taxon>Ochrophyta</taxon>
        <taxon>Bacillariophyta</taxon>
        <taxon>Bacillariophyceae</taxon>
        <taxon>Bacillariophycidae</taxon>
        <taxon>Bacillariales</taxon>
        <taxon>Bacillariaceae</taxon>
        <taxon>Pseudo-nitzschia</taxon>
    </lineage>
</organism>
<dbReference type="InterPro" id="IPR036396">
    <property type="entry name" value="Cyt_P450_sf"/>
</dbReference>
<evidence type="ECO:0000256" key="5">
    <source>
        <dbReference type="ARBA" id="ARBA00023004"/>
    </source>
</evidence>
<evidence type="ECO:0000256" key="1">
    <source>
        <dbReference type="ARBA" id="ARBA00010617"/>
    </source>
</evidence>
<feature type="binding site" description="axial binding residue" evidence="7">
    <location>
        <position position="567"/>
    </location>
    <ligand>
        <name>heme</name>
        <dbReference type="ChEBI" id="CHEBI:30413"/>
    </ligand>
    <ligandPart>
        <name>Fe</name>
        <dbReference type="ChEBI" id="CHEBI:18248"/>
    </ligandPart>
</feature>
<dbReference type="GO" id="GO:0004497">
    <property type="term" value="F:monooxygenase activity"/>
    <property type="evidence" value="ECO:0007669"/>
    <property type="project" value="UniProtKB-KW"/>
</dbReference>
<dbReference type="PANTHER" id="PTHR24286">
    <property type="entry name" value="CYTOCHROME P450 26"/>
    <property type="match status" value="1"/>
</dbReference>
<name>A0A7S4AHL9_9STRA</name>
<dbReference type="InterPro" id="IPR001128">
    <property type="entry name" value="Cyt_P450"/>
</dbReference>
<reference evidence="8" key="1">
    <citation type="submission" date="2021-01" db="EMBL/GenBank/DDBJ databases">
        <authorList>
            <person name="Corre E."/>
            <person name="Pelletier E."/>
            <person name="Niang G."/>
            <person name="Scheremetjew M."/>
            <person name="Finn R."/>
            <person name="Kale V."/>
            <person name="Holt S."/>
            <person name="Cochrane G."/>
            <person name="Meng A."/>
            <person name="Brown T."/>
            <person name="Cohen L."/>
        </authorList>
    </citation>
    <scope>NUCLEOTIDE SEQUENCE</scope>
    <source>
        <strain evidence="8">10249 10 AB</strain>
    </source>
</reference>
<dbReference type="InterPro" id="IPR002401">
    <property type="entry name" value="Cyt_P450_E_grp-I"/>
</dbReference>
<evidence type="ECO:0000256" key="2">
    <source>
        <dbReference type="ARBA" id="ARBA00022617"/>
    </source>
</evidence>
<keyword evidence="2 7" id="KW-0349">Heme</keyword>
<sequence length="642" mass="70845">MTRSPKIRRNIAVGVVLLFAGFLRGTMAFQLEQPQLQRRHASGLNTAAHIPLVDHTIRSSRSSSVLRAFPAAAATTSAVLSGIGRFLLPPSASTVSRTLRVAALVVAGLLATSSRIRERIFWPGFTYPSDSNSELLPGSLGCPFIGSPMITGNKPSYGAGSFYRTTAHKIAATLGKIPSVWRYYFLGKNFAVLSGGKTFQNVLSMEFGESLGTSGPDLFAGGLMPIKSLLLEREKKHHSYLRRLVGAALTPIAVTKSAPTLQSAAEEQVSKMMADMAANGEVKFLQICTDYTLDVAWRQILGLELPDEEIPFFEEQVATWIKGLLSLRVLFRVGVESTPGYRAREYIISKIEQRIDQLLEQGPDHKSTLSGMIFAVDDENENNEGTGKKLSRQEVIDNALILIFAGSETSASTLTNAMLFLGLHPSVWSKLVQEQERIRAQDGNALTMSSLDSNNAPYLDAFLKETLRMRTIIGGIPRLALKDIDVDGNGKTIIPKGYLVDPSMMLTHEEDPATKLPNAMHLDPIQGFRPERWLDSSDDESTSELRTTYEKPSSDWYVPYGFGPRYCLGKNLAQLEMKIFLATMARKIDFPKLNMLPENYDYARDKKNPEDPTYFSVEWSTRMGVIPNAEDGVLATVTTSDE</sequence>
<proteinExistence type="inferred from homology"/>
<dbReference type="GO" id="GO:0020037">
    <property type="term" value="F:heme binding"/>
    <property type="evidence" value="ECO:0007669"/>
    <property type="project" value="InterPro"/>
</dbReference>
<evidence type="ECO:0000256" key="6">
    <source>
        <dbReference type="ARBA" id="ARBA00023033"/>
    </source>
</evidence>
<comment type="similarity">
    <text evidence="1">Belongs to the cytochrome P450 family.</text>
</comment>
<evidence type="ECO:0008006" key="9">
    <source>
        <dbReference type="Google" id="ProtNLM"/>
    </source>
</evidence>
<keyword evidence="6" id="KW-0503">Monooxygenase</keyword>
<keyword evidence="5 7" id="KW-0408">Iron</keyword>
<keyword evidence="3 7" id="KW-0479">Metal-binding</keyword>
<gene>
    <name evidence="8" type="ORF">PAUS00366_LOCUS8315</name>
</gene>
<protein>
    <recommendedName>
        <fullName evidence="9">Cytochrome P450</fullName>
    </recommendedName>
</protein>
<dbReference type="PANTHER" id="PTHR24286:SF384">
    <property type="entry name" value="P450, PUTATIVE (EUROFUNG)-RELATED"/>
    <property type="match status" value="1"/>
</dbReference>
<keyword evidence="4" id="KW-0560">Oxidoreductase</keyword>
<accession>A0A7S4AHL9</accession>
<dbReference type="GO" id="GO:0016705">
    <property type="term" value="F:oxidoreductase activity, acting on paired donors, with incorporation or reduction of molecular oxygen"/>
    <property type="evidence" value="ECO:0007669"/>
    <property type="project" value="InterPro"/>
</dbReference>
<evidence type="ECO:0000256" key="7">
    <source>
        <dbReference type="PIRSR" id="PIRSR602401-1"/>
    </source>
</evidence>
<evidence type="ECO:0000256" key="4">
    <source>
        <dbReference type="ARBA" id="ARBA00023002"/>
    </source>
</evidence>
<comment type="cofactor">
    <cofactor evidence="7">
        <name>heme</name>
        <dbReference type="ChEBI" id="CHEBI:30413"/>
    </cofactor>
</comment>
<dbReference type="Pfam" id="PF00067">
    <property type="entry name" value="p450"/>
    <property type="match status" value="1"/>
</dbReference>
<dbReference type="GO" id="GO:0005506">
    <property type="term" value="F:iron ion binding"/>
    <property type="evidence" value="ECO:0007669"/>
    <property type="project" value="InterPro"/>
</dbReference>
<dbReference type="GO" id="GO:0016125">
    <property type="term" value="P:sterol metabolic process"/>
    <property type="evidence" value="ECO:0007669"/>
    <property type="project" value="TreeGrafter"/>
</dbReference>
<evidence type="ECO:0000313" key="8">
    <source>
        <dbReference type="EMBL" id="CAE0715563.1"/>
    </source>
</evidence>
<dbReference type="Gene3D" id="1.10.630.10">
    <property type="entry name" value="Cytochrome P450"/>
    <property type="match status" value="1"/>
</dbReference>